<evidence type="ECO:0000313" key="1">
    <source>
        <dbReference type="EMBL" id="JAH77059.1"/>
    </source>
</evidence>
<organism evidence="1">
    <name type="scientific">Anguilla anguilla</name>
    <name type="common">European freshwater eel</name>
    <name type="synonym">Muraena anguilla</name>
    <dbReference type="NCBI Taxonomy" id="7936"/>
    <lineage>
        <taxon>Eukaryota</taxon>
        <taxon>Metazoa</taxon>
        <taxon>Chordata</taxon>
        <taxon>Craniata</taxon>
        <taxon>Vertebrata</taxon>
        <taxon>Euteleostomi</taxon>
        <taxon>Actinopterygii</taxon>
        <taxon>Neopterygii</taxon>
        <taxon>Teleostei</taxon>
        <taxon>Anguilliformes</taxon>
        <taxon>Anguillidae</taxon>
        <taxon>Anguilla</taxon>
    </lineage>
</organism>
<reference evidence="1" key="1">
    <citation type="submission" date="2014-11" db="EMBL/GenBank/DDBJ databases">
        <authorList>
            <person name="Amaro Gonzalez C."/>
        </authorList>
    </citation>
    <scope>NUCLEOTIDE SEQUENCE</scope>
</reference>
<sequence length="30" mass="3643">MVLFFNKLHYTIFFSQLLICCGFDYTLDFC</sequence>
<dbReference type="EMBL" id="GBXM01031518">
    <property type="protein sequence ID" value="JAH77059.1"/>
    <property type="molecule type" value="Transcribed_RNA"/>
</dbReference>
<reference evidence="1" key="2">
    <citation type="journal article" date="2015" name="Fish Shellfish Immunol.">
        <title>Early steps in the European eel (Anguilla anguilla)-Vibrio vulnificus interaction in the gills: Role of the RtxA13 toxin.</title>
        <authorList>
            <person name="Callol A."/>
            <person name="Pajuelo D."/>
            <person name="Ebbesson L."/>
            <person name="Teles M."/>
            <person name="MacKenzie S."/>
            <person name="Amaro C."/>
        </authorList>
    </citation>
    <scope>NUCLEOTIDE SEQUENCE</scope>
</reference>
<dbReference type="AlphaFoldDB" id="A0A0E9VG01"/>
<protein>
    <submittedName>
        <fullName evidence="1">Uncharacterized protein</fullName>
    </submittedName>
</protein>
<name>A0A0E9VG01_ANGAN</name>
<accession>A0A0E9VG01</accession>
<proteinExistence type="predicted"/>